<evidence type="ECO:0000256" key="2">
    <source>
        <dbReference type="SAM" id="SignalP"/>
    </source>
</evidence>
<keyword evidence="5" id="KW-1185">Reference proteome</keyword>
<evidence type="ECO:0000313" key="4">
    <source>
        <dbReference type="EMBL" id="SIS87110.1"/>
    </source>
</evidence>
<proteinExistence type="predicted"/>
<dbReference type="Pfam" id="PF00497">
    <property type="entry name" value="SBP_bac_3"/>
    <property type="match status" value="1"/>
</dbReference>
<dbReference type="Gene3D" id="3.40.190.10">
    <property type="entry name" value="Periplasmic binding protein-like II"/>
    <property type="match status" value="3"/>
</dbReference>
<dbReference type="AlphaFoldDB" id="A0A1N7MM67"/>
<dbReference type="InterPro" id="IPR001638">
    <property type="entry name" value="Solute-binding_3/MltF_N"/>
</dbReference>
<dbReference type="Proteomes" id="UP000185678">
    <property type="component" value="Unassembled WGS sequence"/>
</dbReference>
<sequence>MWIKRVLTGAVLCFGVALAGAAQAAPLDTVRERGTLTIGVYRDFPPFSSVEKGQVVGVDVDIGREIAHRMTLTPSILEITADEDVDDDLRNGVWRGPVTGGVVADVMMHIPYDLNLGARNDMAVLFSPYYQETLAVARARPTLSVVELSEERVGVELDSLSDLYLSGAFGGSMRDSTHRYLTYADAARAIGSGDVTALMGPRSQIEDALRHLTPEQRQKMVLSIPGTPGLSMQSWPLGMAVKVDSRDLAYAVGDVVAAMVADGTMTAIFQKHGLTYQKVNE</sequence>
<dbReference type="PANTHER" id="PTHR35936">
    <property type="entry name" value="MEMBRANE-BOUND LYTIC MUREIN TRANSGLYCOSYLASE F"/>
    <property type="match status" value="1"/>
</dbReference>
<feature type="domain" description="Solute-binding protein family 3/N-terminal" evidence="3">
    <location>
        <begin position="35"/>
        <end position="276"/>
    </location>
</feature>
<accession>A0A1N7MM67</accession>
<dbReference type="SUPFAM" id="SSF53850">
    <property type="entry name" value="Periplasmic binding protein-like II"/>
    <property type="match status" value="1"/>
</dbReference>
<reference evidence="4 5" key="1">
    <citation type="submission" date="2017-01" db="EMBL/GenBank/DDBJ databases">
        <authorList>
            <person name="Mah S.A."/>
            <person name="Swanson W.J."/>
            <person name="Moy G.W."/>
            <person name="Vacquier V.D."/>
        </authorList>
    </citation>
    <scope>NUCLEOTIDE SEQUENCE [LARGE SCALE GENOMIC DNA]</scope>
    <source>
        <strain evidence="4 5">DSM 11589</strain>
    </source>
</reference>
<gene>
    <name evidence="4" type="ORF">SAMN05421779_104215</name>
</gene>
<feature type="signal peptide" evidence="2">
    <location>
        <begin position="1"/>
        <end position="24"/>
    </location>
</feature>
<organism evidence="4 5">
    <name type="scientific">Insolitispirillum peregrinum</name>
    <dbReference type="NCBI Taxonomy" id="80876"/>
    <lineage>
        <taxon>Bacteria</taxon>
        <taxon>Pseudomonadati</taxon>
        <taxon>Pseudomonadota</taxon>
        <taxon>Alphaproteobacteria</taxon>
        <taxon>Rhodospirillales</taxon>
        <taxon>Novispirillaceae</taxon>
        <taxon>Insolitispirillum</taxon>
    </lineage>
</organism>
<evidence type="ECO:0000256" key="1">
    <source>
        <dbReference type="ARBA" id="ARBA00022729"/>
    </source>
</evidence>
<protein>
    <submittedName>
        <fullName evidence="4">Amino acid ABC transporter substrate-binding protein, PAAT family</fullName>
    </submittedName>
</protein>
<name>A0A1N7MM67_9PROT</name>
<dbReference type="RefSeq" id="WP_076400657.1">
    <property type="nucleotide sequence ID" value="NZ_FTOA01000004.1"/>
</dbReference>
<dbReference type="PANTHER" id="PTHR35936:SF17">
    <property type="entry name" value="ARGININE-BINDING EXTRACELLULAR PROTEIN ARTP"/>
    <property type="match status" value="1"/>
</dbReference>
<dbReference type="SMART" id="SM00062">
    <property type="entry name" value="PBPb"/>
    <property type="match status" value="1"/>
</dbReference>
<dbReference type="EMBL" id="FTOA01000004">
    <property type="protein sequence ID" value="SIS87110.1"/>
    <property type="molecule type" value="Genomic_DNA"/>
</dbReference>
<evidence type="ECO:0000313" key="5">
    <source>
        <dbReference type="Proteomes" id="UP000185678"/>
    </source>
</evidence>
<dbReference type="STRING" id="80876.SAMN05421779_104215"/>
<keyword evidence="1 2" id="KW-0732">Signal</keyword>
<feature type="chain" id="PRO_5012410689" evidence="2">
    <location>
        <begin position="25"/>
        <end position="281"/>
    </location>
</feature>
<evidence type="ECO:0000259" key="3">
    <source>
        <dbReference type="SMART" id="SM00062"/>
    </source>
</evidence>